<organism evidence="2 3">
    <name type="scientific">Rhizophlyctis rosea</name>
    <dbReference type="NCBI Taxonomy" id="64517"/>
    <lineage>
        <taxon>Eukaryota</taxon>
        <taxon>Fungi</taxon>
        <taxon>Fungi incertae sedis</taxon>
        <taxon>Chytridiomycota</taxon>
        <taxon>Chytridiomycota incertae sedis</taxon>
        <taxon>Chytridiomycetes</taxon>
        <taxon>Rhizophlyctidales</taxon>
        <taxon>Rhizophlyctidaceae</taxon>
        <taxon>Rhizophlyctis</taxon>
    </lineage>
</organism>
<dbReference type="GO" id="GO:0005847">
    <property type="term" value="C:mRNA cleavage and polyadenylation specificity factor complex"/>
    <property type="evidence" value="ECO:0007669"/>
    <property type="project" value="TreeGrafter"/>
</dbReference>
<dbReference type="PANTHER" id="PTHR15245:SF20">
    <property type="entry name" value="SYMPLEKIN"/>
    <property type="match status" value="1"/>
</dbReference>
<evidence type="ECO:0000313" key="2">
    <source>
        <dbReference type="EMBL" id="KAJ3041451.1"/>
    </source>
</evidence>
<comment type="caution">
    <text evidence="2">The sequence shown here is derived from an EMBL/GenBank/DDBJ whole genome shotgun (WGS) entry which is preliminary data.</text>
</comment>
<dbReference type="Proteomes" id="UP001212841">
    <property type="component" value="Unassembled WGS sequence"/>
</dbReference>
<proteinExistence type="predicted"/>
<dbReference type="InterPro" id="IPR021850">
    <property type="entry name" value="Symplekin/Pta1"/>
</dbReference>
<gene>
    <name evidence="2" type="ORF">HK097_002270</name>
</gene>
<evidence type="ECO:0000313" key="3">
    <source>
        <dbReference type="Proteomes" id="UP001212841"/>
    </source>
</evidence>
<sequence>EVLAVALQQLSDQPKIAKMLMRTVIMSLNAWEGLRGFVCNTVLMKMVGKRVWGAEKMVWEGFVRVLT</sequence>
<protein>
    <recommendedName>
        <fullName evidence="1">Symplekin C-terminal domain-containing protein</fullName>
    </recommendedName>
</protein>
<evidence type="ECO:0000259" key="1">
    <source>
        <dbReference type="Pfam" id="PF12295"/>
    </source>
</evidence>
<dbReference type="Pfam" id="PF12295">
    <property type="entry name" value="Symplekin_C"/>
    <property type="match status" value="1"/>
</dbReference>
<dbReference type="AlphaFoldDB" id="A0AAD5WYH7"/>
<keyword evidence="3" id="KW-1185">Reference proteome</keyword>
<feature type="non-terminal residue" evidence="2">
    <location>
        <position position="1"/>
    </location>
</feature>
<dbReference type="PANTHER" id="PTHR15245">
    <property type="entry name" value="SYMPLEKIN-RELATED"/>
    <property type="match status" value="1"/>
</dbReference>
<feature type="non-terminal residue" evidence="2">
    <location>
        <position position="67"/>
    </location>
</feature>
<reference evidence="2" key="1">
    <citation type="submission" date="2020-05" db="EMBL/GenBank/DDBJ databases">
        <title>Phylogenomic resolution of chytrid fungi.</title>
        <authorList>
            <person name="Stajich J.E."/>
            <person name="Amses K."/>
            <person name="Simmons R."/>
            <person name="Seto K."/>
            <person name="Myers J."/>
            <person name="Bonds A."/>
            <person name="Quandt C.A."/>
            <person name="Barry K."/>
            <person name="Liu P."/>
            <person name="Grigoriev I."/>
            <person name="Longcore J.E."/>
            <person name="James T.Y."/>
        </authorList>
    </citation>
    <scope>NUCLEOTIDE SEQUENCE</scope>
    <source>
        <strain evidence="2">JEL0318</strain>
    </source>
</reference>
<name>A0AAD5WYH7_9FUNG</name>
<dbReference type="InterPro" id="IPR022075">
    <property type="entry name" value="Symplekin_C"/>
</dbReference>
<dbReference type="EMBL" id="JADGJD010001485">
    <property type="protein sequence ID" value="KAJ3041451.1"/>
    <property type="molecule type" value="Genomic_DNA"/>
</dbReference>
<feature type="domain" description="Symplekin C-terminal" evidence="1">
    <location>
        <begin position="1"/>
        <end position="65"/>
    </location>
</feature>
<accession>A0AAD5WYH7</accession>